<reference evidence="1 2" key="1">
    <citation type="journal article" date="2024" name="G3 (Bethesda)">
        <title>Genome assembly of Hibiscus sabdariffa L. provides insights into metabolisms of medicinal natural products.</title>
        <authorList>
            <person name="Kim T."/>
        </authorList>
    </citation>
    <scope>NUCLEOTIDE SEQUENCE [LARGE SCALE GENOMIC DNA]</scope>
    <source>
        <strain evidence="1">TK-2024</strain>
        <tissue evidence="1">Old leaves</tissue>
    </source>
</reference>
<evidence type="ECO:0000313" key="2">
    <source>
        <dbReference type="Proteomes" id="UP001396334"/>
    </source>
</evidence>
<dbReference type="Proteomes" id="UP001396334">
    <property type="component" value="Unassembled WGS sequence"/>
</dbReference>
<name>A0ABR2P414_9ROSI</name>
<comment type="caution">
    <text evidence="1">The sequence shown here is derived from an EMBL/GenBank/DDBJ whole genome shotgun (WGS) entry which is preliminary data.</text>
</comment>
<keyword evidence="2" id="KW-1185">Reference proteome</keyword>
<gene>
    <name evidence="1" type="ORF">V6N11_055039</name>
</gene>
<evidence type="ECO:0000313" key="1">
    <source>
        <dbReference type="EMBL" id="KAK8983056.1"/>
    </source>
</evidence>
<proteinExistence type="predicted"/>
<accession>A0ABR2P414</accession>
<dbReference type="EMBL" id="JBBPBN010000083">
    <property type="protein sequence ID" value="KAK8983056.1"/>
    <property type="molecule type" value="Genomic_DNA"/>
</dbReference>
<protein>
    <submittedName>
        <fullName evidence="1">Uncharacterized protein</fullName>
    </submittedName>
</protein>
<sequence>MTLVSVNTEQGGDDTSLDIEEQNLYATGGPISSHQDTGHGENCNETTVILEDFELNSDANNNLGVPAEVADTVTPSGLELYQENEVVVNNEVESGVANKLNMGLEDVLAEQAIKLMWQLVMPAVIANRNR</sequence>
<organism evidence="1 2">
    <name type="scientific">Hibiscus sabdariffa</name>
    <name type="common">roselle</name>
    <dbReference type="NCBI Taxonomy" id="183260"/>
    <lineage>
        <taxon>Eukaryota</taxon>
        <taxon>Viridiplantae</taxon>
        <taxon>Streptophyta</taxon>
        <taxon>Embryophyta</taxon>
        <taxon>Tracheophyta</taxon>
        <taxon>Spermatophyta</taxon>
        <taxon>Magnoliopsida</taxon>
        <taxon>eudicotyledons</taxon>
        <taxon>Gunneridae</taxon>
        <taxon>Pentapetalae</taxon>
        <taxon>rosids</taxon>
        <taxon>malvids</taxon>
        <taxon>Malvales</taxon>
        <taxon>Malvaceae</taxon>
        <taxon>Malvoideae</taxon>
        <taxon>Hibiscus</taxon>
    </lineage>
</organism>